<dbReference type="PRINTS" id="PR00459">
    <property type="entry name" value="ASPEROXIDASE"/>
</dbReference>
<gene>
    <name evidence="9" type="ORF">BDK51DRAFT_37198</name>
</gene>
<dbReference type="InterPro" id="IPR002016">
    <property type="entry name" value="Haem_peroxidase"/>
</dbReference>
<evidence type="ECO:0000256" key="1">
    <source>
        <dbReference type="ARBA" id="ARBA00003917"/>
    </source>
</evidence>
<dbReference type="GO" id="GO:0034599">
    <property type="term" value="P:cellular response to oxidative stress"/>
    <property type="evidence" value="ECO:0007669"/>
    <property type="project" value="InterPro"/>
</dbReference>
<dbReference type="GO" id="GO:0046872">
    <property type="term" value="F:metal ion binding"/>
    <property type="evidence" value="ECO:0007669"/>
    <property type="project" value="UniProtKB-UniRule"/>
</dbReference>
<dbReference type="Pfam" id="PF00141">
    <property type="entry name" value="peroxidase"/>
    <property type="match status" value="1"/>
</dbReference>
<evidence type="ECO:0000259" key="8">
    <source>
        <dbReference type="PROSITE" id="PS50873"/>
    </source>
</evidence>
<feature type="compositionally biased region" description="Polar residues" evidence="7">
    <location>
        <begin position="410"/>
        <end position="425"/>
    </location>
</feature>
<feature type="compositionally biased region" description="Basic residues" evidence="7">
    <location>
        <begin position="527"/>
        <end position="538"/>
    </location>
</feature>
<dbReference type="AlphaFoldDB" id="A0A4V1IR06"/>
<proteinExistence type="inferred from homology"/>
<dbReference type="SUPFAM" id="SSF48113">
    <property type="entry name" value="Heme-dependent peroxidases"/>
    <property type="match status" value="1"/>
</dbReference>
<dbReference type="InterPro" id="IPR044831">
    <property type="entry name" value="Ccp1-like"/>
</dbReference>
<evidence type="ECO:0000256" key="7">
    <source>
        <dbReference type="SAM" id="MobiDB-lite"/>
    </source>
</evidence>
<feature type="signal peptide" evidence="6">
    <location>
        <begin position="1"/>
        <end position="20"/>
    </location>
</feature>
<dbReference type="GO" id="GO:0000302">
    <property type="term" value="P:response to reactive oxygen species"/>
    <property type="evidence" value="ECO:0007669"/>
    <property type="project" value="TreeGrafter"/>
</dbReference>
<dbReference type="GO" id="GO:0042744">
    <property type="term" value="P:hydrogen peroxide catabolic process"/>
    <property type="evidence" value="ECO:0007669"/>
    <property type="project" value="TreeGrafter"/>
</dbReference>
<feature type="region of interest" description="Disordered" evidence="7">
    <location>
        <begin position="309"/>
        <end position="431"/>
    </location>
</feature>
<evidence type="ECO:0000256" key="5">
    <source>
        <dbReference type="ARBA" id="ARBA00023002"/>
    </source>
</evidence>
<dbReference type="PROSITE" id="PS50873">
    <property type="entry name" value="PEROXIDASE_4"/>
    <property type="match status" value="1"/>
</dbReference>
<dbReference type="GO" id="GO:0020037">
    <property type="term" value="F:heme binding"/>
    <property type="evidence" value="ECO:0007669"/>
    <property type="project" value="UniProtKB-UniRule"/>
</dbReference>
<comment type="similarity">
    <text evidence="2">Belongs to the peroxidase family. Cytochrome c peroxidase subfamily.</text>
</comment>
<feature type="domain" description="Plant heme peroxidase family profile" evidence="8">
    <location>
        <begin position="62"/>
        <end position="305"/>
    </location>
</feature>
<dbReference type="CDD" id="cd00314">
    <property type="entry name" value="plant_peroxidase_like"/>
    <property type="match status" value="1"/>
</dbReference>
<protein>
    <recommendedName>
        <fullName evidence="6">Peroxidase</fullName>
        <ecNumber evidence="6">1.11.1.-</ecNumber>
    </recommendedName>
</protein>
<feature type="chain" id="PRO_5021036863" description="Peroxidase" evidence="6">
    <location>
        <begin position="21"/>
        <end position="538"/>
    </location>
</feature>
<evidence type="ECO:0000256" key="3">
    <source>
        <dbReference type="ARBA" id="ARBA00022559"/>
    </source>
</evidence>
<evidence type="ECO:0000256" key="6">
    <source>
        <dbReference type="RuleBase" id="RU363051"/>
    </source>
</evidence>
<dbReference type="InterPro" id="IPR002207">
    <property type="entry name" value="Peroxidase_I"/>
</dbReference>
<organism evidence="9 10">
    <name type="scientific">Blyttiomyces helicus</name>
    <dbReference type="NCBI Taxonomy" id="388810"/>
    <lineage>
        <taxon>Eukaryota</taxon>
        <taxon>Fungi</taxon>
        <taxon>Fungi incertae sedis</taxon>
        <taxon>Chytridiomycota</taxon>
        <taxon>Chytridiomycota incertae sedis</taxon>
        <taxon>Chytridiomycetes</taxon>
        <taxon>Chytridiomycetes incertae sedis</taxon>
        <taxon>Blyttiomyces</taxon>
    </lineage>
</organism>
<evidence type="ECO:0000256" key="4">
    <source>
        <dbReference type="ARBA" id="ARBA00022617"/>
    </source>
</evidence>
<feature type="region of interest" description="Disordered" evidence="7">
    <location>
        <begin position="455"/>
        <end position="538"/>
    </location>
</feature>
<keyword evidence="10" id="KW-1185">Reference proteome</keyword>
<keyword evidence="4" id="KW-0349">Heme</keyword>
<evidence type="ECO:0000313" key="9">
    <source>
        <dbReference type="EMBL" id="RKO88387.1"/>
    </source>
</evidence>
<name>A0A4V1IR06_9FUNG</name>
<sequence length="538" mass="54549">MIGVASLATLTLALGTPALAAPRPDAAQPTDFEGYTKFMNENFNFLSQQSCVAQGPDATPFAAIWIRAAFHDIGTFDPTASFMSGADGSLINEMGRPANAGLGGSTIDAMGFQNAAGIPSMSKADVTAFGALATVRACGGPAVRWFPGREDIANLDGGAMDPDGLLPSPSDSYETVQQKFARMGLSKLDMLAVVTGSHSVGGVHGANNPDLTKEAFVPFDNTPGMFDNDVFKQTLKGNCPLPLDCQMANDPELRPHVEKFANDQSAFFDQYSISFEKFLGLTKSALQPEVKGLVGPVIDHASLVKTGTLDPPFYPVDPKPSSTTAAVTASTSSAATSSTATSVHTSTSSVVMSSTATPVPTSKSEATSSTSAPVSATTSAGSTSEETASTSASVPASSTTGSSADATYVPASSTDESSATQGSILSSSTESSSATAAFLPTSSTESSSVTAAFLPTSSTDDSSATASVPASSTDDSSATAASVATSSTEGASATAAFVPVSSSEETSTTATPFSNEGALPTAAPVPSHKRKCQHHGKY</sequence>
<keyword evidence="5 6" id="KW-0560">Oxidoreductase</keyword>
<evidence type="ECO:0000313" key="10">
    <source>
        <dbReference type="Proteomes" id="UP000269721"/>
    </source>
</evidence>
<feature type="compositionally biased region" description="Low complexity" evidence="7">
    <location>
        <begin position="455"/>
        <end position="514"/>
    </location>
</feature>
<dbReference type="Proteomes" id="UP000269721">
    <property type="component" value="Unassembled WGS sequence"/>
</dbReference>
<keyword evidence="4" id="KW-0408">Iron</keyword>
<accession>A0A4V1IR06</accession>
<dbReference type="InterPro" id="IPR010255">
    <property type="entry name" value="Haem_peroxidase_sf"/>
</dbReference>
<reference evidence="10" key="1">
    <citation type="journal article" date="2018" name="Nat. Microbiol.">
        <title>Leveraging single-cell genomics to expand the fungal tree of life.</title>
        <authorList>
            <person name="Ahrendt S.R."/>
            <person name="Quandt C.A."/>
            <person name="Ciobanu D."/>
            <person name="Clum A."/>
            <person name="Salamov A."/>
            <person name="Andreopoulos B."/>
            <person name="Cheng J.F."/>
            <person name="Woyke T."/>
            <person name="Pelin A."/>
            <person name="Henrissat B."/>
            <person name="Reynolds N.K."/>
            <person name="Benny G.L."/>
            <person name="Smith M.E."/>
            <person name="James T.Y."/>
            <person name="Grigoriev I.V."/>
        </authorList>
    </citation>
    <scope>NUCLEOTIDE SEQUENCE [LARGE SCALE GENOMIC DNA]</scope>
</reference>
<comment type="function">
    <text evidence="1">Destroys radicals which are normally produced within the cells and which are toxic to biological systems.</text>
</comment>
<dbReference type="PRINTS" id="PR00458">
    <property type="entry name" value="PEROXIDASE"/>
</dbReference>
<dbReference type="PANTHER" id="PTHR31356:SF53">
    <property type="entry name" value="HEME PEROXIDASE"/>
    <property type="match status" value="1"/>
</dbReference>
<dbReference type="GO" id="GO:0004601">
    <property type="term" value="F:peroxidase activity"/>
    <property type="evidence" value="ECO:0007669"/>
    <property type="project" value="UniProtKB-KW"/>
</dbReference>
<keyword evidence="6" id="KW-0732">Signal</keyword>
<dbReference type="EMBL" id="KZ996751">
    <property type="protein sequence ID" value="RKO88387.1"/>
    <property type="molecule type" value="Genomic_DNA"/>
</dbReference>
<dbReference type="OrthoDB" id="2114378at2759"/>
<keyword evidence="4" id="KW-0479">Metal-binding</keyword>
<evidence type="ECO:0000256" key="2">
    <source>
        <dbReference type="ARBA" id="ARBA00005997"/>
    </source>
</evidence>
<dbReference type="Gene3D" id="1.10.420.10">
    <property type="entry name" value="Peroxidase, domain 2"/>
    <property type="match status" value="1"/>
</dbReference>
<dbReference type="PANTHER" id="PTHR31356">
    <property type="entry name" value="THYLAKOID LUMENAL 29 KDA PROTEIN, CHLOROPLASTIC-RELATED"/>
    <property type="match status" value="1"/>
</dbReference>
<dbReference type="Gene3D" id="1.10.520.10">
    <property type="match status" value="1"/>
</dbReference>
<feature type="compositionally biased region" description="Low complexity" evidence="7">
    <location>
        <begin position="320"/>
        <end position="407"/>
    </location>
</feature>
<dbReference type="EC" id="1.11.1.-" evidence="6"/>
<keyword evidence="3 6" id="KW-0575">Peroxidase</keyword>